<dbReference type="PANTHER" id="PTHR10131:SF94">
    <property type="entry name" value="TNF RECEPTOR-ASSOCIATED FACTOR 4"/>
    <property type="match status" value="1"/>
</dbReference>
<dbReference type="Proteomes" id="UP001141327">
    <property type="component" value="Unassembled WGS sequence"/>
</dbReference>
<dbReference type="InterPro" id="IPR013083">
    <property type="entry name" value="Znf_RING/FYVE/PHD"/>
</dbReference>
<evidence type="ECO:0000256" key="2">
    <source>
        <dbReference type="ARBA" id="ARBA00022771"/>
    </source>
</evidence>
<keyword evidence="1 4" id="KW-0479">Metal-binding</keyword>
<proteinExistence type="predicted"/>
<comment type="caution">
    <text evidence="8">The sequence shown here is derived from an EMBL/GenBank/DDBJ whole genome shotgun (WGS) entry which is preliminary data.</text>
</comment>
<feature type="domain" description="TRAF-type" evidence="7">
    <location>
        <begin position="164"/>
        <end position="208"/>
    </location>
</feature>
<dbReference type="SUPFAM" id="SSF57850">
    <property type="entry name" value="RING/U-box"/>
    <property type="match status" value="1"/>
</dbReference>
<keyword evidence="8" id="KW-0675">Receptor</keyword>
<evidence type="ECO:0000256" key="1">
    <source>
        <dbReference type="ARBA" id="ARBA00022723"/>
    </source>
</evidence>
<dbReference type="Gene3D" id="3.30.40.10">
    <property type="entry name" value="Zinc/RING finger domain, C3HC4 (zinc finger)"/>
    <property type="match status" value="3"/>
</dbReference>
<gene>
    <name evidence="8" type="ORF">PAPYR_4704</name>
</gene>
<dbReference type="PANTHER" id="PTHR10131">
    <property type="entry name" value="TNF RECEPTOR ASSOCIATED FACTOR"/>
    <property type="match status" value="1"/>
</dbReference>
<sequence>MLAQAAGGPLHVGYSPQIFLQEVDNVFLCAYCHGVMCQPVTLSCSSSHKICRHCCTELSKTEPLTCPSCHEPVKTHQLDIPFKTLIDHLTVRCIVCGDWTGPLEAFEQHAECLCPSRVVGCPHPGCSHTCRALELADHMLVCDYRCVPCELACGADVIAKDMQSHLGTTCPRMAIPCTYCTVTLPRGDIPTHLEVCPEMPVDCPVPGCLIRPPRVQLSAHLHDAAVDHVAALTALLRETQAELAAKTTECLQLREDLKRVVASDADTVTVQISSPAAMTPARKPAPLTKRGRPRKERRGKGTPAVEQEEEARVVVPLE</sequence>
<protein>
    <submittedName>
        <fullName evidence="8">TNF receptor-associated factor 5</fullName>
    </submittedName>
</protein>
<dbReference type="Pfam" id="PF02176">
    <property type="entry name" value="zf-TRAF"/>
    <property type="match status" value="1"/>
</dbReference>
<evidence type="ECO:0000256" key="6">
    <source>
        <dbReference type="SAM" id="MobiDB-lite"/>
    </source>
</evidence>
<evidence type="ECO:0000313" key="8">
    <source>
        <dbReference type="EMBL" id="KAJ4459398.1"/>
    </source>
</evidence>
<feature type="domain" description="TRAF-type" evidence="7">
    <location>
        <begin position="109"/>
        <end position="163"/>
    </location>
</feature>
<name>A0ABQ8UKR1_9EUKA</name>
<dbReference type="PROSITE" id="PS50145">
    <property type="entry name" value="ZF_TRAF"/>
    <property type="match status" value="2"/>
</dbReference>
<dbReference type="InterPro" id="IPR001293">
    <property type="entry name" value="Znf_TRAF"/>
</dbReference>
<organism evidence="8 9">
    <name type="scientific">Paratrimastix pyriformis</name>
    <dbReference type="NCBI Taxonomy" id="342808"/>
    <lineage>
        <taxon>Eukaryota</taxon>
        <taxon>Metamonada</taxon>
        <taxon>Preaxostyla</taxon>
        <taxon>Paratrimastigidae</taxon>
        <taxon>Paratrimastix</taxon>
    </lineage>
</organism>
<evidence type="ECO:0000256" key="3">
    <source>
        <dbReference type="ARBA" id="ARBA00022833"/>
    </source>
</evidence>
<reference evidence="8" key="1">
    <citation type="journal article" date="2022" name="bioRxiv">
        <title>Genomics of Preaxostyla Flagellates Illuminates Evolutionary Transitions and the Path Towards Mitochondrial Loss.</title>
        <authorList>
            <person name="Novak L.V.F."/>
            <person name="Treitli S.C."/>
            <person name="Pyrih J."/>
            <person name="Halakuc P."/>
            <person name="Pipaliya S.V."/>
            <person name="Vacek V."/>
            <person name="Brzon O."/>
            <person name="Soukal P."/>
            <person name="Eme L."/>
            <person name="Dacks J.B."/>
            <person name="Karnkowska A."/>
            <person name="Elias M."/>
            <person name="Hampl V."/>
        </authorList>
    </citation>
    <scope>NUCLEOTIDE SEQUENCE</scope>
    <source>
        <strain evidence="8">RCP-MX</strain>
    </source>
</reference>
<evidence type="ECO:0000256" key="5">
    <source>
        <dbReference type="SAM" id="Coils"/>
    </source>
</evidence>
<feature type="zinc finger region" description="TRAF-type" evidence="4">
    <location>
        <begin position="164"/>
        <end position="208"/>
    </location>
</feature>
<dbReference type="EMBL" id="JAPMOS010000020">
    <property type="protein sequence ID" value="KAJ4459398.1"/>
    <property type="molecule type" value="Genomic_DNA"/>
</dbReference>
<accession>A0ABQ8UKR1</accession>
<dbReference type="SUPFAM" id="SSF49599">
    <property type="entry name" value="TRAF domain-like"/>
    <property type="match status" value="2"/>
</dbReference>
<keyword evidence="5" id="KW-0175">Coiled coil</keyword>
<keyword evidence="3 4" id="KW-0862">Zinc</keyword>
<evidence type="ECO:0000259" key="7">
    <source>
        <dbReference type="PROSITE" id="PS50145"/>
    </source>
</evidence>
<evidence type="ECO:0000313" key="9">
    <source>
        <dbReference type="Proteomes" id="UP001141327"/>
    </source>
</evidence>
<keyword evidence="9" id="KW-1185">Reference proteome</keyword>
<feature type="region of interest" description="Disordered" evidence="6">
    <location>
        <begin position="273"/>
        <end position="318"/>
    </location>
</feature>
<feature type="compositionally biased region" description="Basic residues" evidence="6">
    <location>
        <begin position="289"/>
        <end position="300"/>
    </location>
</feature>
<evidence type="ECO:0000256" key="4">
    <source>
        <dbReference type="PROSITE-ProRule" id="PRU00207"/>
    </source>
</evidence>
<feature type="coiled-coil region" evidence="5">
    <location>
        <begin position="229"/>
        <end position="256"/>
    </location>
</feature>
<keyword evidence="2 4" id="KW-0863">Zinc-finger</keyword>
<feature type="zinc finger region" description="TRAF-type" evidence="4">
    <location>
        <begin position="109"/>
        <end position="163"/>
    </location>
</feature>